<dbReference type="InterPro" id="IPR008921">
    <property type="entry name" value="DNA_pol3_clamp-load_cplx_C"/>
</dbReference>
<keyword evidence="3" id="KW-0235">DNA replication</keyword>
<dbReference type="FunFam" id="3.40.50.300:FF:000137">
    <property type="entry name" value="Replication-associated recombination protein A"/>
    <property type="match status" value="1"/>
</dbReference>
<accession>I9NXV3</accession>
<dbReference type="GO" id="GO:0000731">
    <property type="term" value="P:DNA synthesis involved in DNA repair"/>
    <property type="evidence" value="ECO:0007669"/>
    <property type="project" value="TreeGrafter"/>
</dbReference>
<dbReference type="PANTHER" id="PTHR13779">
    <property type="entry name" value="WERNER HELICASE-INTERACTING PROTEIN 1 FAMILY MEMBER"/>
    <property type="match status" value="1"/>
</dbReference>
<dbReference type="RefSeq" id="WP_007952838.1">
    <property type="nucleotide sequence ID" value="NZ_CP010978.1"/>
</dbReference>
<comment type="function">
    <text evidence="1">DNA-dependent ATPase that plays important roles in cellular responses to stalled DNA replication processes.</text>
</comment>
<name>I9NXV3_9FIRM</name>
<dbReference type="CDD" id="cd00009">
    <property type="entry name" value="AAA"/>
    <property type="match status" value="1"/>
</dbReference>
<reference evidence="8" key="2">
    <citation type="submission" date="2015-02" db="EMBL/GenBank/DDBJ databases">
        <title>Complete Genome Sequence of Pelosinus fermentans JBW45.</title>
        <authorList>
            <person name="De Leon K.B."/>
            <person name="Utturkar S.M."/>
            <person name="Camilleri L.B."/>
            <person name="Arkin A.P."/>
            <person name="Fields M.W."/>
            <person name="Brown S.D."/>
            <person name="Wall J.D."/>
        </authorList>
    </citation>
    <scope>NUCLEOTIDE SEQUENCE [LARGE SCALE GENOMIC DNA]</scope>
    <source>
        <strain evidence="8">JBW45</strain>
    </source>
</reference>
<dbReference type="FunFam" id="1.20.272.10:FF:000001">
    <property type="entry name" value="Putative AAA family ATPase"/>
    <property type="match status" value="1"/>
</dbReference>
<dbReference type="SUPFAM" id="SSF52540">
    <property type="entry name" value="P-loop containing nucleoside triphosphate hydrolases"/>
    <property type="match status" value="1"/>
</dbReference>
<dbReference type="AlphaFoldDB" id="I9NXV3"/>
<evidence type="ECO:0000313" key="8">
    <source>
        <dbReference type="Proteomes" id="UP000005361"/>
    </source>
</evidence>
<organism evidence="7 8">
    <name type="scientific">Pelosinus fermentans JBW45</name>
    <dbReference type="NCBI Taxonomy" id="1192197"/>
    <lineage>
        <taxon>Bacteria</taxon>
        <taxon>Bacillati</taxon>
        <taxon>Bacillota</taxon>
        <taxon>Negativicutes</taxon>
        <taxon>Selenomonadales</taxon>
        <taxon>Sporomusaceae</taxon>
        <taxon>Pelosinus</taxon>
    </lineage>
</organism>
<sequence>MDLFSYSNQVENNQTAPLAVRMRPRILDEFIGQNDIIGEDKFLRKMIDGDNLPSMILFGPPGTGKTTLAQIIANSTGSYFEKLNAVSAGIADIRKIVEAAQERLGFYRQRTIVFIDEIHRFNKGQQDVLLPYVEDGRIILIGATTENPYFEVNAALLSRMRVIRLKSLGVAELVEIMEQALADQERGLGKFNLIYDQETLSIIADLSGGDARVALNIIEQSATMMSSMNIKKITISILKEVVGERIQPYDKSGDHHYDIVSAFIKSMRGSDADAAVHYLARMVAAGEDVKFIARRIVICAAEDVGNADPQALVVAMAAAQAVQFIGMPEARIILSQAVIYIATAPKSNACYMAIDQAINDLKQKNCGSVPLHLRDAHYQGAKKLGHGANYLYPHNYEGNIVKQQYLPDALVGTVYYRPSKNGKEENVKK</sequence>
<dbReference type="InterPro" id="IPR003593">
    <property type="entry name" value="AAA+_ATPase"/>
</dbReference>
<dbReference type="InterPro" id="IPR051314">
    <property type="entry name" value="AAA_ATPase_RarA/MGS1/WRNIP1"/>
</dbReference>
<proteinExistence type="inferred from homology"/>
<dbReference type="GO" id="GO:0017116">
    <property type="term" value="F:single-stranded DNA helicase activity"/>
    <property type="evidence" value="ECO:0007669"/>
    <property type="project" value="TreeGrafter"/>
</dbReference>
<dbReference type="STRING" id="1192197.JBW_02470"/>
<dbReference type="GO" id="GO:0003677">
    <property type="term" value="F:DNA binding"/>
    <property type="evidence" value="ECO:0007669"/>
    <property type="project" value="InterPro"/>
</dbReference>
<dbReference type="Gene3D" id="3.40.50.300">
    <property type="entry name" value="P-loop containing nucleotide triphosphate hydrolases"/>
    <property type="match status" value="1"/>
</dbReference>
<keyword evidence="4" id="KW-0547">Nucleotide-binding</keyword>
<dbReference type="HOGENOM" id="CLU_017985_0_3_9"/>
<evidence type="ECO:0000256" key="3">
    <source>
        <dbReference type="ARBA" id="ARBA00022705"/>
    </source>
</evidence>
<dbReference type="Gene3D" id="1.20.272.10">
    <property type="match status" value="1"/>
</dbReference>
<evidence type="ECO:0000256" key="1">
    <source>
        <dbReference type="ARBA" id="ARBA00002393"/>
    </source>
</evidence>
<dbReference type="Proteomes" id="UP000005361">
    <property type="component" value="Chromosome"/>
</dbReference>
<evidence type="ECO:0000259" key="6">
    <source>
        <dbReference type="SMART" id="SM00382"/>
    </source>
</evidence>
<evidence type="ECO:0000313" key="7">
    <source>
        <dbReference type="EMBL" id="AJQ27815.1"/>
    </source>
</evidence>
<protein>
    <submittedName>
        <fullName evidence="7">MgsA AAA+ ATPase domain-containing protein</fullName>
    </submittedName>
</protein>
<dbReference type="InterPro" id="IPR021886">
    <property type="entry name" value="MgsA_C"/>
</dbReference>
<dbReference type="SUPFAM" id="SSF48019">
    <property type="entry name" value="post-AAA+ oligomerization domain-like"/>
    <property type="match status" value="1"/>
</dbReference>
<feature type="domain" description="AAA+ ATPase" evidence="6">
    <location>
        <begin position="51"/>
        <end position="168"/>
    </location>
</feature>
<dbReference type="Pfam" id="PF16193">
    <property type="entry name" value="AAA_assoc_2"/>
    <property type="match status" value="1"/>
</dbReference>
<reference evidence="7 8" key="1">
    <citation type="journal article" date="2015" name="Genome Announc.">
        <title>Complete Genome Sequence of Pelosinus fermentans JBW45, a Member of a Remarkably Competitive Group of Negativicutes in the Firmicutes Phylum.</title>
        <authorList>
            <person name="De Leon K.B."/>
            <person name="Utturkar S.M."/>
            <person name="Camilleri L.B."/>
            <person name="Elias D.A."/>
            <person name="Arkin A.P."/>
            <person name="Fields M.W."/>
            <person name="Brown S.D."/>
            <person name="Wall J.D."/>
        </authorList>
    </citation>
    <scope>NUCLEOTIDE SEQUENCE [LARGE SCALE GENOMIC DNA]</scope>
    <source>
        <strain evidence="7 8">JBW45</strain>
    </source>
</reference>
<dbReference type="PANTHER" id="PTHR13779:SF7">
    <property type="entry name" value="ATPASE WRNIP1"/>
    <property type="match status" value="1"/>
</dbReference>
<dbReference type="FunFam" id="1.10.3710.10:FF:000003">
    <property type="entry name" value="ATPase, AAA family protein"/>
    <property type="match status" value="1"/>
</dbReference>
<dbReference type="GO" id="GO:0006261">
    <property type="term" value="P:DNA-templated DNA replication"/>
    <property type="evidence" value="ECO:0007669"/>
    <property type="project" value="TreeGrafter"/>
</dbReference>
<dbReference type="Gene3D" id="1.10.3710.10">
    <property type="entry name" value="DNA polymerase III clamp loader subunits, C-terminal domain"/>
    <property type="match status" value="1"/>
</dbReference>
<dbReference type="GO" id="GO:0005524">
    <property type="term" value="F:ATP binding"/>
    <property type="evidence" value="ECO:0007669"/>
    <property type="project" value="UniProtKB-KW"/>
</dbReference>
<dbReference type="Pfam" id="PF00004">
    <property type="entry name" value="AAA"/>
    <property type="match status" value="1"/>
</dbReference>
<evidence type="ECO:0000256" key="2">
    <source>
        <dbReference type="ARBA" id="ARBA00008959"/>
    </source>
</evidence>
<evidence type="ECO:0000256" key="5">
    <source>
        <dbReference type="ARBA" id="ARBA00022840"/>
    </source>
</evidence>
<dbReference type="Gene3D" id="1.10.8.60">
    <property type="match status" value="1"/>
</dbReference>
<dbReference type="SMART" id="SM00382">
    <property type="entry name" value="AAA"/>
    <property type="match status" value="1"/>
</dbReference>
<dbReference type="Pfam" id="PF12002">
    <property type="entry name" value="MgsA_C"/>
    <property type="match status" value="1"/>
</dbReference>
<evidence type="ECO:0000256" key="4">
    <source>
        <dbReference type="ARBA" id="ARBA00022741"/>
    </source>
</evidence>
<dbReference type="OrthoDB" id="9778364at2"/>
<keyword evidence="5" id="KW-0067">ATP-binding</keyword>
<dbReference type="InterPro" id="IPR027417">
    <property type="entry name" value="P-loop_NTPase"/>
</dbReference>
<comment type="similarity">
    <text evidence="2">Belongs to the AAA ATPase family. RarA/MGS1/WRNIP1 subfamily.</text>
</comment>
<dbReference type="KEGG" id="pft:JBW_02470"/>
<dbReference type="InterPro" id="IPR032423">
    <property type="entry name" value="AAA_assoc_2"/>
</dbReference>
<dbReference type="CDD" id="cd18139">
    <property type="entry name" value="HLD_clamp_RarA"/>
    <property type="match status" value="1"/>
</dbReference>
<dbReference type="EMBL" id="CP010978">
    <property type="protein sequence ID" value="AJQ27815.1"/>
    <property type="molecule type" value="Genomic_DNA"/>
</dbReference>
<dbReference type="GO" id="GO:0016887">
    <property type="term" value="F:ATP hydrolysis activity"/>
    <property type="evidence" value="ECO:0007669"/>
    <property type="project" value="InterPro"/>
</dbReference>
<gene>
    <name evidence="7" type="ORF">JBW_02470</name>
</gene>
<dbReference type="InterPro" id="IPR003959">
    <property type="entry name" value="ATPase_AAA_core"/>
</dbReference>
<dbReference type="GO" id="GO:0008047">
    <property type="term" value="F:enzyme activator activity"/>
    <property type="evidence" value="ECO:0007669"/>
    <property type="project" value="TreeGrafter"/>
</dbReference>